<dbReference type="PROSITE" id="PS00166">
    <property type="entry name" value="ENOYL_COA_HYDRATASE"/>
    <property type="match status" value="1"/>
</dbReference>
<evidence type="ECO:0000256" key="3">
    <source>
        <dbReference type="ARBA" id="ARBA00023239"/>
    </source>
</evidence>
<dbReference type="Gene3D" id="1.10.12.10">
    <property type="entry name" value="Lyase 2-enoyl-coa Hydratase, Chain A, domain 2"/>
    <property type="match status" value="1"/>
</dbReference>
<accession>A0A917DZS1</accession>
<evidence type="ECO:0000256" key="1">
    <source>
        <dbReference type="ARBA" id="ARBA00005254"/>
    </source>
</evidence>
<keyword evidence="3" id="KW-0456">Lyase</keyword>
<keyword evidence="6" id="KW-1185">Reference proteome</keyword>
<comment type="caution">
    <text evidence="5">The sequence shown here is derived from an EMBL/GenBank/DDBJ whole genome shotgun (WGS) entry which is preliminary data.</text>
</comment>
<dbReference type="InterPro" id="IPR001753">
    <property type="entry name" value="Enoyl-CoA_hydra/iso"/>
</dbReference>
<dbReference type="Pfam" id="PF00378">
    <property type="entry name" value="ECH_1"/>
    <property type="match status" value="1"/>
</dbReference>
<comment type="similarity">
    <text evidence="1 4">Belongs to the enoyl-CoA hydratase/isomerase family.</text>
</comment>
<evidence type="ECO:0000256" key="4">
    <source>
        <dbReference type="RuleBase" id="RU003707"/>
    </source>
</evidence>
<organism evidence="5 6">
    <name type="scientific">Croceicoccus mobilis</name>
    <dbReference type="NCBI Taxonomy" id="1703339"/>
    <lineage>
        <taxon>Bacteria</taxon>
        <taxon>Pseudomonadati</taxon>
        <taxon>Pseudomonadota</taxon>
        <taxon>Alphaproteobacteria</taxon>
        <taxon>Sphingomonadales</taxon>
        <taxon>Erythrobacteraceae</taxon>
        <taxon>Croceicoccus</taxon>
    </lineage>
</organism>
<reference evidence="5" key="2">
    <citation type="submission" date="2020-09" db="EMBL/GenBank/DDBJ databases">
        <authorList>
            <person name="Sun Q."/>
            <person name="Zhou Y."/>
        </authorList>
    </citation>
    <scope>NUCLEOTIDE SEQUENCE</scope>
    <source>
        <strain evidence="5">CGMCC 1.15360</strain>
    </source>
</reference>
<dbReference type="OrthoDB" id="9802898at2"/>
<dbReference type="Gene3D" id="3.90.226.10">
    <property type="entry name" value="2-enoyl-CoA Hydratase, Chain A, domain 1"/>
    <property type="match status" value="1"/>
</dbReference>
<gene>
    <name evidence="5" type="primary">fadB</name>
    <name evidence="5" type="ORF">GCM10010990_38430</name>
</gene>
<dbReference type="GO" id="GO:0016829">
    <property type="term" value="F:lyase activity"/>
    <property type="evidence" value="ECO:0007669"/>
    <property type="project" value="UniProtKB-KW"/>
</dbReference>
<name>A0A917DZS1_9SPHN</name>
<sequence length="258" mass="27638">MDDLQFSRVAIDGAIALVTIYRPARMNALHPAAHQELQRVFDGLVGNAGLRCIVLTGEGSAFCAGYDLKDNLETGVMELAADGFAGLTLRHHFPLPIVAAVNGICMGGGFELALACDLIIAADNAVFALPEPKVGWSPLGGGLQRLPRAIGEKRAASILLTGRNVSAQEGESLGFVNEVVTPDMLQKRAMDWARQIAACAPIAIRCNRIVAGEALNLPLSKSLLPDRFAEAEEVMASEDAVEGKRAFVEKRPPLWRNR</sequence>
<dbReference type="InterPro" id="IPR014748">
    <property type="entry name" value="Enoyl-CoA_hydra_C"/>
</dbReference>
<dbReference type="InterPro" id="IPR029045">
    <property type="entry name" value="ClpP/crotonase-like_dom_sf"/>
</dbReference>
<keyword evidence="2" id="KW-0443">Lipid metabolism</keyword>
<dbReference type="Proteomes" id="UP000612349">
    <property type="component" value="Unassembled WGS sequence"/>
</dbReference>
<evidence type="ECO:0000313" key="5">
    <source>
        <dbReference type="EMBL" id="GGD84720.1"/>
    </source>
</evidence>
<dbReference type="FunFam" id="3.90.226.10:FF:000009">
    <property type="entry name" value="Carnitinyl-CoA dehydratase"/>
    <property type="match status" value="1"/>
</dbReference>
<dbReference type="SUPFAM" id="SSF52096">
    <property type="entry name" value="ClpP/crotonase"/>
    <property type="match status" value="1"/>
</dbReference>
<proteinExistence type="inferred from homology"/>
<dbReference type="InterPro" id="IPR018376">
    <property type="entry name" value="Enoyl-CoA_hyd/isom_CS"/>
</dbReference>
<reference evidence="5" key="1">
    <citation type="journal article" date="2014" name="Int. J. Syst. Evol. Microbiol.">
        <title>Complete genome sequence of Corynebacterium casei LMG S-19264T (=DSM 44701T), isolated from a smear-ripened cheese.</title>
        <authorList>
            <consortium name="US DOE Joint Genome Institute (JGI-PGF)"/>
            <person name="Walter F."/>
            <person name="Albersmeier A."/>
            <person name="Kalinowski J."/>
            <person name="Ruckert C."/>
        </authorList>
    </citation>
    <scope>NUCLEOTIDE SEQUENCE</scope>
    <source>
        <strain evidence="5">CGMCC 1.15360</strain>
    </source>
</reference>
<protein>
    <submittedName>
        <fullName evidence="5">Enoyl-CoA hydratase</fullName>
    </submittedName>
</protein>
<dbReference type="EMBL" id="BMIP01000017">
    <property type="protein sequence ID" value="GGD84720.1"/>
    <property type="molecule type" value="Genomic_DNA"/>
</dbReference>
<evidence type="ECO:0000256" key="2">
    <source>
        <dbReference type="ARBA" id="ARBA00023098"/>
    </source>
</evidence>
<dbReference type="CDD" id="cd06558">
    <property type="entry name" value="crotonase-like"/>
    <property type="match status" value="1"/>
</dbReference>
<dbReference type="PANTHER" id="PTHR11941:SF169">
    <property type="entry name" value="(7AS)-7A-METHYL-1,5-DIOXO-2,3,5,6,7,7A-HEXAHYDRO-1H-INDENE-CARBOXYL-COA HYDROLASE"/>
    <property type="match status" value="1"/>
</dbReference>
<dbReference type="RefSeq" id="WP_066770536.1">
    <property type="nucleotide sequence ID" value="NZ_BMIP01000017.1"/>
</dbReference>
<dbReference type="PANTHER" id="PTHR11941">
    <property type="entry name" value="ENOYL-COA HYDRATASE-RELATED"/>
    <property type="match status" value="1"/>
</dbReference>
<evidence type="ECO:0000313" key="6">
    <source>
        <dbReference type="Proteomes" id="UP000612349"/>
    </source>
</evidence>
<dbReference type="GO" id="GO:0006635">
    <property type="term" value="P:fatty acid beta-oxidation"/>
    <property type="evidence" value="ECO:0007669"/>
    <property type="project" value="TreeGrafter"/>
</dbReference>
<dbReference type="AlphaFoldDB" id="A0A917DZS1"/>